<reference evidence="3" key="1">
    <citation type="submission" date="2022-01" db="EMBL/GenBank/DDBJ databases">
        <title>Microbacterium eymi and Microbacterium rhizovicinus sp. nov., isolated from the rhizospheric soil of Elymus tsukushiensis, a plant native to the Dokdo Islands, Republic of Korea.</title>
        <authorList>
            <person name="Hwang Y.J."/>
        </authorList>
    </citation>
    <scope>NUCLEOTIDE SEQUENCE</scope>
    <source>
        <strain evidence="3">KUDC0405</strain>
    </source>
</reference>
<feature type="region of interest" description="Disordered" evidence="1">
    <location>
        <begin position="324"/>
        <end position="414"/>
    </location>
</feature>
<name>A0ABY5NJ19_9MICO</name>
<evidence type="ECO:0000313" key="4">
    <source>
        <dbReference type="Proteomes" id="UP001054811"/>
    </source>
</evidence>
<evidence type="ECO:0008006" key="5">
    <source>
        <dbReference type="Google" id="ProtNLM"/>
    </source>
</evidence>
<feature type="transmembrane region" description="Helical" evidence="2">
    <location>
        <begin position="64"/>
        <end position="82"/>
    </location>
</feature>
<feature type="compositionally biased region" description="Gly residues" evidence="1">
    <location>
        <begin position="1"/>
        <end position="10"/>
    </location>
</feature>
<evidence type="ECO:0000313" key="3">
    <source>
        <dbReference type="EMBL" id="UUT35124.1"/>
    </source>
</evidence>
<feature type="region of interest" description="Disordered" evidence="1">
    <location>
        <begin position="1"/>
        <end position="26"/>
    </location>
</feature>
<proteinExistence type="predicted"/>
<gene>
    <name evidence="3" type="ORF">L2X98_33255</name>
</gene>
<evidence type="ECO:0000256" key="1">
    <source>
        <dbReference type="SAM" id="MobiDB-lite"/>
    </source>
</evidence>
<feature type="compositionally biased region" description="Gly residues" evidence="1">
    <location>
        <begin position="340"/>
        <end position="350"/>
    </location>
</feature>
<protein>
    <recommendedName>
        <fullName evidence="5">DUF2207 domain-containing protein</fullName>
    </recommendedName>
</protein>
<evidence type="ECO:0000256" key="2">
    <source>
        <dbReference type="SAM" id="Phobius"/>
    </source>
</evidence>
<accession>A0ABY5NJ19</accession>
<keyword evidence="2" id="KW-0472">Membrane</keyword>
<dbReference type="RefSeq" id="WP_259611674.1">
    <property type="nucleotide sequence ID" value="NZ_CP091139.2"/>
</dbReference>
<dbReference type="Proteomes" id="UP001054811">
    <property type="component" value="Chromosome"/>
</dbReference>
<keyword evidence="2" id="KW-1133">Transmembrane helix</keyword>
<feature type="compositionally biased region" description="Basic residues" evidence="1">
    <location>
        <begin position="481"/>
        <end position="496"/>
    </location>
</feature>
<keyword evidence="2" id="KW-0812">Transmembrane</keyword>
<feature type="compositionally biased region" description="Low complexity" evidence="1">
    <location>
        <begin position="351"/>
        <end position="361"/>
    </location>
</feature>
<feature type="region of interest" description="Disordered" evidence="1">
    <location>
        <begin position="480"/>
        <end position="538"/>
    </location>
</feature>
<sequence>MSSDDPGGGLPDAPVPDGPMPDGAVRVEQRRPTPLYRWLSARLLRLEAWVRSHGSANIRWATRVGWALVIGIGILLLAGPVINRPIGFDDITASAEGATDTWIARSFAADYTLARSADGRLRVEVTERITAFFPDDVDEDAVERVIPSQYESHDLDPTLVSATFDGAETGVDTVRAPTRTTFRIQRDSPLTGDHELVLRYTLSDLAYPAENASTGRIEDLLEWNVFGPDFPHGVAHSALTVTVPRALVADYSRQPHGGISWLAAERLLTARARHPDRRRRHLLAGQRPEHPAVRDVLVPVPLPAGDVHHAGPLVPVLGAGDRPVRAPAPAGRDAAVRPGRTGGRVGGCPGSGLVRLPGAAAARRRAGSRRPALAGRAHLGSGRGRGRPSRRAEVGGSAAGPGARRGAHRPDRKPFHRLVALPVGAGVARAVHAGSAAGAHRLRARLVHRCGPGLDRAAVGTGASAVIPGAAVRVLVAGRDRGRHHGSGRRHPRARAQRATAHSTGRAGQGAPAGSAPVRAAHPRRRAHVAVRSACRMR</sequence>
<keyword evidence="4" id="KW-1185">Reference proteome</keyword>
<dbReference type="EMBL" id="CP091139">
    <property type="protein sequence ID" value="UUT35124.1"/>
    <property type="molecule type" value="Genomic_DNA"/>
</dbReference>
<organism evidence="3 4">
    <name type="scientific">Microbacterium elymi</name>
    <dbReference type="NCBI Taxonomy" id="2909587"/>
    <lineage>
        <taxon>Bacteria</taxon>
        <taxon>Bacillati</taxon>
        <taxon>Actinomycetota</taxon>
        <taxon>Actinomycetes</taxon>
        <taxon>Micrococcales</taxon>
        <taxon>Microbacteriaceae</taxon>
        <taxon>Microbacterium</taxon>
    </lineage>
</organism>
<feature type="compositionally biased region" description="Basic residues" evidence="1">
    <location>
        <begin position="521"/>
        <end position="538"/>
    </location>
</feature>